<dbReference type="AlphaFoldDB" id="A0AAE1DAR8"/>
<evidence type="ECO:0000313" key="1">
    <source>
        <dbReference type="EMBL" id="KAK3763020.1"/>
    </source>
</evidence>
<organism evidence="1 2">
    <name type="scientific">Elysia crispata</name>
    <name type="common">lettuce slug</name>
    <dbReference type="NCBI Taxonomy" id="231223"/>
    <lineage>
        <taxon>Eukaryota</taxon>
        <taxon>Metazoa</taxon>
        <taxon>Spiralia</taxon>
        <taxon>Lophotrochozoa</taxon>
        <taxon>Mollusca</taxon>
        <taxon>Gastropoda</taxon>
        <taxon>Heterobranchia</taxon>
        <taxon>Euthyneura</taxon>
        <taxon>Panpulmonata</taxon>
        <taxon>Sacoglossa</taxon>
        <taxon>Placobranchoidea</taxon>
        <taxon>Plakobranchidae</taxon>
        <taxon>Elysia</taxon>
    </lineage>
</organism>
<reference evidence="1" key="1">
    <citation type="journal article" date="2023" name="G3 (Bethesda)">
        <title>A reference genome for the long-term kleptoplast-retaining sea slug Elysia crispata morphotype clarki.</title>
        <authorList>
            <person name="Eastman K.E."/>
            <person name="Pendleton A.L."/>
            <person name="Shaikh M.A."/>
            <person name="Suttiyut T."/>
            <person name="Ogas R."/>
            <person name="Tomko P."/>
            <person name="Gavelis G."/>
            <person name="Widhalm J.R."/>
            <person name="Wisecaver J.H."/>
        </authorList>
    </citation>
    <scope>NUCLEOTIDE SEQUENCE</scope>
    <source>
        <strain evidence="1">ECLA1</strain>
    </source>
</reference>
<protein>
    <submittedName>
        <fullName evidence="1">Uncharacterized protein</fullName>
    </submittedName>
</protein>
<dbReference type="Proteomes" id="UP001283361">
    <property type="component" value="Unassembled WGS sequence"/>
</dbReference>
<comment type="caution">
    <text evidence="1">The sequence shown here is derived from an EMBL/GenBank/DDBJ whole genome shotgun (WGS) entry which is preliminary data.</text>
</comment>
<gene>
    <name evidence="1" type="ORF">RRG08_003258</name>
</gene>
<name>A0AAE1DAR8_9GAST</name>
<proteinExistence type="predicted"/>
<sequence length="101" mass="11752">MVLVTQKSAAETPSAWQDVFQAAGAKPEPSNVNNRTQEKFLAFSDFLRPRYLAMCPITTRLDRELYVSKEHLQFLMHREDWNGSFSSIFRETHLIKRCLGF</sequence>
<dbReference type="EMBL" id="JAWDGP010004616">
    <property type="protein sequence ID" value="KAK3763020.1"/>
    <property type="molecule type" value="Genomic_DNA"/>
</dbReference>
<evidence type="ECO:0000313" key="2">
    <source>
        <dbReference type="Proteomes" id="UP001283361"/>
    </source>
</evidence>
<keyword evidence="2" id="KW-1185">Reference proteome</keyword>
<accession>A0AAE1DAR8</accession>